<comment type="cofactor">
    <cofactor evidence="1">
        <name>Mg(2+)</name>
        <dbReference type="ChEBI" id="CHEBI:18420"/>
    </cofactor>
</comment>
<keyword evidence="4" id="KW-0479">Metal-binding</keyword>
<protein>
    <submittedName>
        <fullName evidence="7">Uncharacterized protein</fullName>
    </submittedName>
</protein>
<dbReference type="InterPro" id="IPR039018">
    <property type="entry name" value="VapC20-like"/>
</dbReference>
<accession>A0A1X0DLA0</accession>
<dbReference type="PANTHER" id="PTHR42188">
    <property type="entry name" value="23S RRNA-SPECIFIC ENDONUCLEASE VAPC20"/>
    <property type="match status" value="1"/>
</dbReference>
<sequence length="144" mass="16489">MKFADTGWWVAWALPGDARHSDALAMLGAVGRSEQILTTNLVAGETWTFLRRKDSHRTALAFLDRLDALSSAERLVVHRVSEDQEAAAWDWLRKDDERVYSFVDATSFRVMRDRRLREALAFDRDFAAAGFVEVRASRQGQWES</sequence>
<evidence type="ECO:0000256" key="6">
    <source>
        <dbReference type="ARBA" id="ARBA00022842"/>
    </source>
</evidence>
<dbReference type="OrthoDB" id="4724868at2"/>
<dbReference type="RefSeq" id="WP_158084880.1">
    <property type="nucleotide sequence ID" value="NZ_AP022615.1"/>
</dbReference>
<evidence type="ECO:0000313" key="8">
    <source>
        <dbReference type="Proteomes" id="UP000192566"/>
    </source>
</evidence>
<keyword evidence="5" id="KW-0378">Hydrolase</keyword>
<dbReference type="STRING" id="53376.BST25_12650"/>
<evidence type="ECO:0000256" key="2">
    <source>
        <dbReference type="ARBA" id="ARBA00022649"/>
    </source>
</evidence>
<dbReference type="GO" id="GO:0016075">
    <property type="term" value="P:rRNA catabolic process"/>
    <property type="evidence" value="ECO:0007669"/>
    <property type="project" value="TreeGrafter"/>
</dbReference>
<keyword evidence="3" id="KW-0540">Nuclease</keyword>
<dbReference type="InterPro" id="IPR029060">
    <property type="entry name" value="PIN-like_dom_sf"/>
</dbReference>
<dbReference type="GO" id="GO:0016787">
    <property type="term" value="F:hydrolase activity"/>
    <property type="evidence" value="ECO:0007669"/>
    <property type="project" value="UniProtKB-KW"/>
</dbReference>
<gene>
    <name evidence="7" type="ORF">BST25_12650</name>
</gene>
<reference evidence="7 8" key="1">
    <citation type="submission" date="2017-02" db="EMBL/GenBank/DDBJ databases">
        <title>The new phylogeny of genus Mycobacterium.</title>
        <authorList>
            <person name="Tortoli E."/>
            <person name="Trovato A."/>
            <person name="Cirillo D.M."/>
        </authorList>
    </citation>
    <scope>NUCLEOTIDE SEQUENCE [LARGE SCALE GENOMIC DNA]</scope>
    <source>
        <strain evidence="7 8">DSM 44471</strain>
    </source>
</reference>
<dbReference type="Pfam" id="PF01850">
    <property type="entry name" value="PIN"/>
    <property type="match status" value="1"/>
</dbReference>
<evidence type="ECO:0000256" key="4">
    <source>
        <dbReference type="ARBA" id="ARBA00022723"/>
    </source>
</evidence>
<dbReference type="PANTHER" id="PTHR42188:SF1">
    <property type="entry name" value="23S RRNA-SPECIFIC ENDONUCLEASE VAPC20"/>
    <property type="match status" value="1"/>
</dbReference>
<keyword evidence="2" id="KW-1277">Toxin-antitoxin system</keyword>
<evidence type="ECO:0000256" key="5">
    <source>
        <dbReference type="ARBA" id="ARBA00022801"/>
    </source>
</evidence>
<proteinExistence type="predicted"/>
<comment type="caution">
    <text evidence="7">The sequence shown here is derived from an EMBL/GenBank/DDBJ whole genome shotgun (WGS) entry which is preliminary data.</text>
</comment>
<dbReference type="AlphaFoldDB" id="A0A1X0DLA0"/>
<evidence type="ECO:0000256" key="1">
    <source>
        <dbReference type="ARBA" id="ARBA00001946"/>
    </source>
</evidence>
<dbReference type="Gene3D" id="3.40.50.1010">
    <property type="entry name" value="5'-nuclease"/>
    <property type="match status" value="1"/>
</dbReference>
<dbReference type="GO" id="GO:0046872">
    <property type="term" value="F:metal ion binding"/>
    <property type="evidence" value="ECO:0007669"/>
    <property type="project" value="UniProtKB-KW"/>
</dbReference>
<organism evidence="7 8">
    <name type="scientific">Mycobacterium heidelbergense</name>
    <dbReference type="NCBI Taxonomy" id="53376"/>
    <lineage>
        <taxon>Bacteria</taxon>
        <taxon>Bacillati</taxon>
        <taxon>Actinomycetota</taxon>
        <taxon>Actinomycetes</taxon>
        <taxon>Mycobacteriales</taxon>
        <taxon>Mycobacteriaceae</taxon>
        <taxon>Mycobacterium</taxon>
        <taxon>Mycobacterium simiae complex</taxon>
    </lineage>
</organism>
<name>A0A1X0DLA0_MYCHE</name>
<dbReference type="EMBL" id="MVHR01000016">
    <property type="protein sequence ID" value="ORA73183.1"/>
    <property type="molecule type" value="Genomic_DNA"/>
</dbReference>
<evidence type="ECO:0000313" key="7">
    <source>
        <dbReference type="EMBL" id="ORA73183.1"/>
    </source>
</evidence>
<keyword evidence="6" id="KW-0460">Magnesium</keyword>
<dbReference type="Proteomes" id="UP000192566">
    <property type="component" value="Unassembled WGS sequence"/>
</dbReference>
<dbReference type="GO" id="GO:0004521">
    <property type="term" value="F:RNA endonuclease activity"/>
    <property type="evidence" value="ECO:0007669"/>
    <property type="project" value="InterPro"/>
</dbReference>
<keyword evidence="8" id="KW-1185">Reference proteome</keyword>
<dbReference type="InterPro" id="IPR002716">
    <property type="entry name" value="PIN_dom"/>
</dbReference>
<evidence type="ECO:0000256" key="3">
    <source>
        <dbReference type="ARBA" id="ARBA00022722"/>
    </source>
</evidence>
<dbReference type="SUPFAM" id="SSF88723">
    <property type="entry name" value="PIN domain-like"/>
    <property type="match status" value="1"/>
</dbReference>